<sequence>MQNEIEQLDQITAQHRMVLDNLLARQGGYCYAIAAGCHGEQRANISSPPLLLEQPLSLRSPGSLLGDQAGWLPPTSLTAKGSLEQRKAKQKQSQQARPRVPEPIASPFRLSQPGARPRTTRADGARTLAQEPAYPPTYPSSRPLIALA</sequence>
<feature type="compositionally biased region" description="Low complexity" evidence="1">
    <location>
        <begin position="56"/>
        <end position="66"/>
    </location>
</feature>
<feature type="region of interest" description="Disordered" evidence="1">
    <location>
        <begin position="56"/>
        <end position="148"/>
    </location>
</feature>
<dbReference type="Proteomes" id="UP001474421">
    <property type="component" value="Unassembled WGS sequence"/>
</dbReference>
<name>A0AAW1BD83_CROAD</name>
<dbReference type="EMBL" id="JAOTOJ010000006">
    <property type="protein sequence ID" value="KAK9399603.1"/>
    <property type="molecule type" value="Genomic_DNA"/>
</dbReference>
<dbReference type="SUPFAM" id="SSF58069">
    <property type="entry name" value="Virus ectodomain"/>
    <property type="match status" value="1"/>
</dbReference>
<dbReference type="AlphaFoldDB" id="A0AAW1BD83"/>
<evidence type="ECO:0000256" key="1">
    <source>
        <dbReference type="SAM" id="MobiDB-lite"/>
    </source>
</evidence>
<evidence type="ECO:0000313" key="2">
    <source>
        <dbReference type="EMBL" id="KAK9399603.1"/>
    </source>
</evidence>
<comment type="caution">
    <text evidence="2">The sequence shown here is derived from an EMBL/GenBank/DDBJ whole genome shotgun (WGS) entry which is preliminary data.</text>
</comment>
<proteinExistence type="predicted"/>
<keyword evidence="3" id="KW-1185">Reference proteome</keyword>
<evidence type="ECO:0000313" key="3">
    <source>
        <dbReference type="Proteomes" id="UP001474421"/>
    </source>
</evidence>
<protein>
    <submittedName>
        <fullName evidence="2">Neuronal cell adhesion molecule NRCAM transcript variant X4 mRNA</fullName>
    </submittedName>
</protein>
<dbReference type="Gene3D" id="1.10.287.210">
    <property type="match status" value="1"/>
</dbReference>
<gene>
    <name evidence="2" type="ORF">NXF25_012622</name>
</gene>
<organism evidence="2 3">
    <name type="scientific">Crotalus adamanteus</name>
    <name type="common">Eastern diamondback rattlesnake</name>
    <dbReference type="NCBI Taxonomy" id="8729"/>
    <lineage>
        <taxon>Eukaryota</taxon>
        <taxon>Metazoa</taxon>
        <taxon>Chordata</taxon>
        <taxon>Craniata</taxon>
        <taxon>Vertebrata</taxon>
        <taxon>Euteleostomi</taxon>
        <taxon>Lepidosauria</taxon>
        <taxon>Squamata</taxon>
        <taxon>Bifurcata</taxon>
        <taxon>Unidentata</taxon>
        <taxon>Episquamata</taxon>
        <taxon>Toxicofera</taxon>
        <taxon>Serpentes</taxon>
        <taxon>Colubroidea</taxon>
        <taxon>Viperidae</taxon>
        <taxon>Crotalinae</taxon>
        <taxon>Crotalus</taxon>
    </lineage>
</organism>
<reference evidence="2 3" key="1">
    <citation type="journal article" date="2024" name="Proc. Natl. Acad. Sci. U.S.A.">
        <title>The genetic regulatory architecture and epigenomic basis for age-related changes in rattlesnake venom.</title>
        <authorList>
            <person name="Hogan M.P."/>
            <person name="Holding M.L."/>
            <person name="Nystrom G.S."/>
            <person name="Colston T.J."/>
            <person name="Bartlett D.A."/>
            <person name="Mason A.J."/>
            <person name="Ellsworth S.A."/>
            <person name="Rautsaw R.M."/>
            <person name="Lawrence K.C."/>
            <person name="Strickland J.L."/>
            <person name="He B."/>
            <person name="Fraser P."/>
            <person name="Margres M.J."/>
            <person name="Gilbert D.M."/>
            <person name="Gibbs H.L."/>
            <person name="Parkinson C.L."/>
            <person name="Rokyta D.R."/>
        </authorList>
    </citation>
    <scope>NUCLEOTIDE SEQUENCE [LARGE SCALE GENOMIC DNA]</scope>
    <source>
        <strain evidence="2">DRR0105</strain>
    </source>
</reference>
<accession>A0AAW1BD83</accession>